<keyword evidence="2" id="KW-1185">Reference proteome</keyword>
<proteinExistence type="predicted"/>
<feature type="transmembrane region" description="Helical" evidence="1">
    <location>
        <begin position="104"/>
        <end position="124"/>
    </location>
</feature>
<name>A0A0N4Z411_PARTI</name>
<feature type="transmembrane region" description="Helical" evidence="1">
    <location>
        <begin position="65"/>
        <end position="84"/>
    </location>
</feature>
<evidence type="ECO:0000313" key="2">
    <source>
        <dbReference type="Proteomes" id="UP000038045"/>
    </source>
</evidence>
<feature type="transmembrane region" description="Helical" evidence="1">
    <location>
        <begin position="266"/>
        <end position="288"/>
    </location>
</feature>
<keyword evidence="1" id="KW-1133">Transmembrane helix</keyword>
<organism evidence="2 3">
    <name type="scientific">Parastrongyloides trichosuri</name>
    <name type="common">Possum-specific nematode worm</name>
    <dbReference type="NCBI Taxonomy" id="131310"/>
    <lineage>
        <taxon>Eukaryota</taxon>
        <taxon>Metazoa</taxon>
        <taxon>Ecdysozoa</taxon>
        <taxon>Nematoda</taxon>
        <taxon>Chromadorea</taxon>
        <taxon>Rhabditida</taxon>
        <taxon>Tylenchina</taxon>
        <taxon>Panagrolaimomorpha</taxon>
        <taxon>Strongyloidoidea</taxon>
        <taxon>Strongyloididae</taxon>
        <taxon>Parastrongyloides</taxon>
    </lineage>
</organism>
<evidence type="ECO:0000256" key="1">
    <source>
        <dbReference type="SAM" id="Phobius"/>
    </source>
</evidence>
<accession>A0A0N4Z411</accession>
<evidence type="ECO:0000313" key="3">
    <source>
        <dbReference type="WBParaSite" id="PTRK_0000172900.1"/>
    </source>
</evidence>
<feature type="transmembrane region" description="Helical" evidence="1">
    <location>
        <begin position="229"/>
        <end position="254"/>
    </location>
</feature>
<dbReference type="WBParaSite" id="PTRK_0000172900.1">
    <property type="protein sequence ID" value="PTRK_0000172900.1"/>
    <property type="gene ID" value="PTRK_0000172900"/>
</dbReference>
<reference evidence="3" key="1">
    <citation type="submission" date="2017-02" db="UniProtKB">
        <authorList>
            <consortium name="WormBaseParasite"/>
        </authorList>
    </citation>
    <scope>IDENTIFICATION</scope>
</reference>
<feature type="transmembrane region" description="Helical" evidence="1">
    <location>
        <begin position="188"/>
        <end position="208"/>
    </location>
</feature>
<keyword evidence="1" id="KW-0812">Transmembrane</keyword>
<dbReference type="AlphaFoldDB" id="A0A0N4Z411"/>
<feature type="transmembrane region" description="Helical" evidence="1">
    <location>
        <begin position="136"/>
        <end position="158"/>
    </location>
</feature>
<sequence>MSNETYLLQLKKEFYPINKEYYMAAIQDIISTPIVLLLNGYFLYFTLTESVFTTRKVLKRTVLTFNFLNILIVLQSLILTSYYLNAYFNTGMINPNTCFYIRKIQLILMILLITTPLIFTFHRYFTIFSSSNIQNYIVIIIFVLINFPAIIMFVTMFFNKKIIWVSDEICVYMKLPTTQFYLDVLTSVYYVSLTVPIVVLIINCILLKRLNSLMVTSSLAVMRKNENKIVFINLLIQTIQPFIGQWPAILFYFYLSHTGNNIYLVWRILDALTMLSFVLNILFSIAFVEDVRNAFLKRIGISVSKDNGDIAIISNGILLKKKTYF</sequence>
<keyword evidence="1" id="KW-0472">Membrane</keyword>
<feature type="transmembrane region" description="Helical" evidence="1">
    <location>
        <begin position="21"/>
        <end position="44"/>
    </location>
</feature>
<protein>
    <submittedName>
        <fullName evidence="3">G_PROTEIN_RECEP_F1_2 domain-containing protein</fullName>
    </submittedName>
</protein>
<dbReference type="Proteomes" id="UP000038045">
    <property type="component" value="Unplaced"/>
</dbReference>